<organism evidence="1 2">
    <name type="scientific">Actinomycetospora chibensis</name>
    <dbReference type="NCBI Taxonomy" id="663606"/>
    <lineage>
        <taxon>Bacteria</taxon>
        <taxon>Bacillati</taxon>
        <taxon>Actinomycetota</taxon>
        <taxon>Actinomycetes</taxon>
        <taxon>Pseudonocardiales</taxon>
        <taxon>Pseudonocardiaceae</taxon>
        <taxon>Actinomycetospora</taxon>
    </lineage>
</organism>
<comment type="caution">
    <text evidence="1">The sequence shown here is derived from an EMBL/GenBank/DDBJ whole genome shotgun (WGS) entry which is preliminary data.</text>
</comment>
<name>A0ABV9RP09_9PSEU</name>
<evidence type="ECO:0000313" key="1">
    <source>
        <dbReference type="EMBL" id="MFC4835018.1"/>
    </source>
</evidence>
<proteinExistence type="predicted"/>
<reference evidence="2" key="1">
    <citation type="journal article" date="2019" name="Int. J. Syst. Evol. Microbiol.">
        <title>The Global Catalogue of Microorganisms (GCM) 10K type strain sequencing project: providing services to taxonomists for standard genome sequencing and annotation.</title>
        <authorList>
            <consortium name="The Broad Institute Genomics Platform"/>
            <consortium name="The Broad Institute Genome Sequencing Center for Infectious Disease"/>
            <person name="Wu L."/>
            <person name="Ma J."/>
        </authorList>
    </citation>
    <scope>NUCLEOTIDE SEQUENCE [LARGE SCALE GENOMIC DNA]</scope>
    <source>
        <strain evidence="2">CCUG 50347</strain>
    </source>
</reference>
<dbReference type="Proteomes" id="UP001595909">
    <property type="component" value="Unassembled WGS sequence"/>
</dbReference>
<gene>
    <name evidence="1" type="ORF">ACFPEL_21600</name>
</gene>
<dbReference type="EMBL" id="JBHSIM010000045">
    <property type="protein sequence ID" value="MFC4835018.1"/>
    <property type="molecule type" value="Genomic_DNA"/>
</dbReference>
<accession>A0ABV9RP09</accession>
<evidence type="ECO:0000313" key="2">
    <source>
        <dbReference type="Proteomes" id="UP001595909"/>
    </source>
</evidence>
<sequence>MEPTRYELRVRGHLSREVSEDFDGFEVADAPAETVMIGEVVDDAHLHGVLARLQALGLQVVSLRSVPDGPRPPTE</sequence>
<protein>
    <submittedName>
        <fullName evidence="1">Uncharacterized protein</fullName>
    </submittedName>
</protein>
<keyword evidence="2" id="KW-1185">Reference proteome</keyword>
<dbReference type="RefSeq" id="WP_274187460.1">
    <property type="nucleotide sequence ID" value="NZ_BAABHN010000045.1"/>
</dbReference>